<sequence>MTTQNTQATATSSSSSSLASVSNEISQLEKYRYYWWKTGNMHPKAKWEEVNLPYELAKDVPFDTYVEQTDKYNIHGFWEWENNTVRVIELPSSFHENCVNGIVRQISRQLGAVEGTNVDIFNYGATTTRSRGSGKEADASFRPVSKPQVNRGGSDGNNQPWPNLVVEVAYTQSEADVRNKIENYWLRAGRAHDAILIKIEPPTAPDIIPKFMTLLVHYSLQCMTSLQPTIKETPPIFNPGKELLTFNTHAFIMGCQLMFGIHHRLHYLHHFLNLTHHFNLILHLNLILLLIYLTPLSLTYILFSIKS</sequence>
<evidence type="ECO:0000313" key="3">
    <source>
        <dbReference type="EMBL" id="RIA94865.1"/>
    </source>
</evidence>
<dbReference type="OrthoDB" id="2364290at2759"/>
<protein>
    <submittedName>
        <fullName evidence="3">Uncharacterized protein</fullName>
    </submittedName>
</protein>
<keyword evidence="2" id="KW-0472">Membrane</keyword>
<keyword evidence="2" id="KW-0812">Transmembrane</keyword>
<reference evidence="3 4" key="1">
    <citation type="submission" date="2018-06" db="EMBL/GenBank/DDBJ databases">
        <title>Comparative genomics reveals the genomic features of Rhizophagus irregularis, R. cerebriforme, R. diaphanum and Gigaspora rosea, and their symbiotic lifestyle signature.</title>
        <authorList>
            <person name="Morin E."/>
            <person name="San Clemente H."/>
            <person name="Chen E.C.H."/>
            <person name="De La Providencia I."/>
            <person name="Hainaut M."/>
            <person name="Kuo A."/>
            <person name="Kohler A."/>
            <person name="Murat C."/>
            <person name="Tang N."/>
            <person name="Roy S."/>
            <person name="Loubradou J."/>
            <person name="Henrissat B."/>
            <person name="Grigoriev I.V."/>
            <person name="Corradi N."/>
            <person name="Roux C."/>
            <person name="Martin F.M."/>
        </authorList>
    </citation>
    <scope>NUCLEOTIDE SEQUENCE [LARGE SCALE GENOMIC DNA]</scope>
    <source>
        <strain evidence="3 4">DAOM 227022</strain>
    </source>
</reference>
<organism evidence="3 4">
    <name type="scientific">Glomus cerebriforme</name>
    <dbReference type="NCBI Taxonomy" id="658196"/>
    <lineage>
        <taxon>Eukaryota</taxon>
        <taxon>Fungi</taxon>
        <taxon>Fungi incertae sedis</taxon>
        <taxon>Mucoromycota</taxon>
        <taxon>Glomeromycotina</taxon>
        <taxon>Glomeromycetes</taxon>
        <taxon>Glomerales</taxon>
        <taxon>Glomeraceae</taxon>
        <taxon>Glomus</taxon>
    </lineage>
</organism>
<dbReference type="Proteomes" id="UP000265703">
    <property type="component" value="Unassembled WGS sequence"/>
</dbReference>
<proteinExistence type="predicted"/>
<keyword evidence="2" id="KW-1133">Transmembrane helix</keyword>
<accession>A0A397TEG5</accession>
<gene>
    <name evidence="3" type="ORF">C1645_758964</name>
</gene>
<name>A0A397TEG5_9GLOM</name>
<evidence type="ECO:0000256" key="2">
    <source>
        <dbReference type="SAM" id="Phobius"/>
    </source>
</evidence>
<evidence type="ECO:0000256" key="1">
    <source>
        <dbReference type="SAM" id="MobiDB-lite"/>
    </source>
</evidence>
<feature type="region of interest" description="Disordered" evidence="1">
    <location>
        <begin position="128"/>
        <end position="158"/>
    </location>
</feature>
<keyword evidence="4" id="KW-1185">Reference proteome</keyword>
<feature type="transmembrane region" description="Helical" evidence="2">
    <location>
        <begin position="280"/>
        <end position="303"/>
    </location>
</feature>
<dbReference type="EMBL" id="QKYT01000072">
    <property type="protein sequence ID" value="RIA94865.1"/>
    <property type="molecule type" value="Genomic_DNA"/>
</dbReference>
<evidence type="ECO:0000313" key="4">
    <source>
        <dbReference type="Proteomes" id="UP000265703"/>
    </source>
</evidence>
<dbReference type="AlphaFoldDB" id="A0A397TEG5"/>
<comment type="caution">
    <text evidence="3">The sequence shown here is derived from an EMBL/GenBank/DDBJ whole genome shotgun (WGS) entry which is preliminary data.</text>
</comment>